<keyword evidence="2" id="KW-1185">Reference proteome</keyword>
<reference evidence="1 2" key="1">
    <citation type="submission" date="2020-08" db="EMBL/GenBank/DDBJ databases">
        <title>Genomic Encyclopedia of Type Strains, Phase IV (KMG-IV): sequencing the most valuable type-strain genomes for metagenomic binning, comparative biology and taxonomic classification.</title>
        <authorList>
            <person name="Goeker M."/>
        </authorList>
    </citation>
    <scope>NUCLEOTIDE SEQUENCE [LARGE SCALE GENOMIC DNA]</scope>
    <source>
        <strain evidence="1 2">DSM 12252</strain>
    </source>
</reference>
<dbReference type="RefSeq" id="WP_184338408.1">
    <property type="nucleotide sequence ID" value="NZ_JACHIG010000001.1"/>
</dbReference>
<protein>
    <submittedName>
        <fullName evidence="1">Uncharacterized protein</fullName>
    </submittedName>
</protein>
<proteinExistence type="predicted"/>
<name>A0A7W8DIZ3_9BACT</name>
<evidence type="ECO:0000313" key="2">
    <source>
        <dbReference type="Proteomes" id="UP000590740"/>
    </source>
</evidence>
<dbReference type="AlphaFoldDB" id="A0A7W8DIZ3"/>
<sequence length="207" mass="22024">MPADFGVFAPVFASAHGYLALLHLNSPDCANEVRLVRECAAADVAGADLLGLLGEFNWRPTLVAAVAALSLPHDARVVGELWRQFDAGSWVSPQIAVVLSRVDPEFLEGARRRLESGCPLDARELLSLSMAERHSAAGPEGGAMRSAKAAAALQAVVSGLEPVPEWLPAVLASAEHQALVSSDMDSGGNIALRWRQRLDLVEQLMRG</sequence>
<gene>
    <name evidence="1" type="ORF">HNQ65_001044</name>
</gene>
<accession>A0A7W8DIZ3</accession>
<organism evidence="1 2">
    <name type="scientific">Prosthecobacter vanneervenii</name>
    <dbReference type="NCBI Taxonomy" id="48466"/>
    <lineage>
        <taxon>Bacteria</taxon>
        <taxon>Pseudomonadati</taxon>
        <taxon>Verrucomicrobiota</taxon>
        <taxon>Verrucomicrobiia</taxon>
        <taxon>Verrucomicrobiales</taxon>
        <taxon>Verrucomicrobiaceae</taxon>
        <taxon>Prosthecobacter</taxon>
    </lineage>
</organism>
<dbReference type="EMBL" id="JACHIG010000001">
    <property type="protein sequence ID" value="MBB5031490.1"/>
    <property type="molecule type" value="Genomic_DNA"/>
</dbReference>
<evidence type="ECO:0000313" key="1">
    <source>
        <dbReference type="EMBL" id="MBB5031490.1"/>
    </source>
</evidence>
<comment type="caution">
    <text evidence="1">The sequence shown here is derived from an EMBL/GenBank/DDBJ whole genome shotgun (WGS) entry which is preliminary data.</text>
</comment>
<dbReference type="Proteomes" id="UP000590740">
    <property type="component" value="Unassembled WGS sequence"/>
</dbReference>